<protein>
    <submittedName>
        <fullName evidence="1">Uncharacterized protein</fullName>
    </submittedName>
</protein>
<reference evidence="1" key="2">
    <citation type="journal article" date="2024" name="Environ. Microbiol.">
        <title>Genome analysis and description of Tunturibacter gen. nov. expands the diversity of Terriglobia in tundra soils.</title>
        <authorList>
            <person name="Messyasz A."/>
            <person name="Mannisto M.K."/>
            <person name="Kerkhof L.J."/>
            <person name="Haggblom M.M."/>
        </authorList>
    </citation>
    <scope>NUCLEOTIDE SEQUENCE</scope>
    <source>
        <strain evidence="1">X5P6</strain>
    </source>
</reference>
<dbReference type="RefSeq" id="WP_353066438.1">
    <property type="nucleotide sequence ID" value="NZ_CP132942.1"/>
</dbReference>
<dbReference type="EMBL" id="CP132942">
    <property type="protein sequence ID" value="XCB34895.1"/>
    <property type="molecule type" value="Genomic_DNA"/>
</dbReference>
<dbReference type="KEGG" id="tpsc:RBB77_08355"/>
<gene>
    <name evidence="1" type="ORF">RBB77_08355</name>
</gene>
<name>A0AAU7ZVD5_9BACT</name>
<proteinExistence type="predicted"/>
<evidence type="ECO:0000313" key="1">
    <source>
        <dbReference type="EMBL" id="XCB34895.1"/>
    </source>
</evidence>
<accession>A0AAU7ZVD5</accession>
<dbReference type="AlphaFoldDB" id="A0AAU7ZVD5"/>
<reference evidence="1" key="1">
    <citation type="submission" date="2023-08" db="EMBL/GenBank/DDBJ databases">
        <authorList>
            <person name="Messyasz A."/>
            <person name="Mannisto M.K."/>
            <person name="Kerkhof L.J."/>
            <person name="Haggblom M."/>
        </authorList>
    </citation>
    <scope>NUCLEOTIDE SEQUENCE</scope>
    <source>
        <strain evidence="1">X5P6</strain>
    </source>
</reference>
<organism evidence="1">
    <name type="scientific">Tunturiibacter psychrotolerans</name>
    <dbReference type="NCBI Taxonomy" id="3069686"/>
    <lineage>
        <taxon>Bacteria</taxon>
        <taxon>Pseudomonadati</taxon>
        <taxon>Acidobacteriota</taxon>
        <taxon>Terriglobia</taxon>
        <taxon>Terriglobales</taxon>
        <taxon>Acidobacteriaceae</taxon>
        <taxon>Tunturiibacter</taxon>
    </lineage>
</organism>
<sequence>MPLCLPAVTFASADVEVNDKSSERELKSDKKEKIHCVFAYSSPMGGERGTTTEKRLAGEICCACKNFLPPPHTRGERYCEKCKPPVKVVYAAFERKKAWEVVFYDSATQQCLRTVMFQDEEKLVELAKRGGALTNLEAKQTVENGISNGKGGVFLKLSPDQYNKLIGKI</sequence>